<feature type="binding site" evidence="5">
    <location>
        <position position="32"/>
    </location>
    <ligand>
        <name>spermidine</name>
        <dbReference type="ChEBI" id="CHEBI:57834"/>
    </ligand>
</feature>
<evidence type="ECO:0000256" key="1">
    <source>
        <dbReference type="ARBA" id="ARBA00004418"/>
    </source>
</evidence>
<feature type="binding site" evidence="5">
    <location>
        <position position="82"/>
    </location>
    <ligand>
        <name>spermidine</name>
        <dbReference type="ChEBI" id="CHEBI:57834"/>
    </ligand>
</feature>
<sequence length="344" mass="40461">MYKWIITLLTLLFLIGCDSKPKEVLNVYNWSEYMPEDVIEQFEKETGIKVYYSTYDSNEAMYAKVKLLESGGYYDIVVPSAYFIDRLRKEQLLHKLDHNKLKNWKNLDPLFLNKEHDPNNSYSIPYLWGTSGIAVNTQRIKDPITKWQDLWNPKFKNKVLLLNDVRDTFAMTLTLLGYSINTKDEQHIKEAYEKLKELKNNVRVFNSESPKQPFINQEVEIGMIYNGEAVMAQRENNNIKYIYPQEGVILWVDNLAILKNAKNLQNAYKFVDFLLRPEIAKRICEEIGYASPNKEAKQLLEEKIRNNTAIYPSKEIIEKATIPTDIGDTIRIYQKYWEKLKSEN</sequence>
<evidence type="ECO:0000256" key="5">
    <source>
        <dbReference type="PIRSR" id="PIRSR019574-1"/>
    </source>
</evidence>
<evidence type="ECO:0000256" key="6">
    <source>
        <dbReference type="SAM" id="Coils"/>
    </source>
</evidence>
<name>A0A5S9IPH5_UABAM</name>
<dbReference type="PANTHER" id="PTHR30222:SF17">
    <property type="entry name" value="SPERMIDINE_PUTRESCINE-BINDING PERIPLASMIC PROTEIN"/>
    <property type="match status" value="1"/>
</dbReference>
<evidence type="ECO:0000256" key="2">
    <source>
        <dbReference type="ARBA" id="ARBA00022448"/>
    </source>
</evidence>
<dbReference type="PRINTS" id="PR00909">
    <property type="entry name" value="SPERMDNBNDNG"/>
</dbReference>
<dbReference type="Proteomes" id="UP000326354">
    <property type="component" value="Chromosome"/>
</dbReference>
<keyword evidence="6" id="KW-0175">Coiled coil</keyword>
<organism evidence="7 8">
    <name type="scientific">Uabimicrobium amorphum</name>
    <dbReference type="NCBI Taxonomy" id="2596890"/>
    <lineage>
        <taxon>Bacteria</taxon>
        <taxon>Pseudomonadati</taxon>
        <taxon>Planctomycetota</taxon>
        <taxon>Candidatus Uabimicrobiia</taxon>
        <taxon>Candidatus Uabimicrobiales</taxon>
        <taxon>Candidatus Uabimicrobiaceae</taxon>
        <taxon>Candidatus Uabimicrobium</taxon>
    </lineage>
</organism>
<reference evidence="7 8" key="1">
    <citation type="submission" date="2019-08" db="EMBL/GenBank/DDBJ databases">
        <title>Complete genome sequence of Candidatus Uab amorphum.</title>
        <authorList>
            <person name="Shiratori T."/>
            <person name="Suzuki S."/>
            <person name="Kakizawa Y."/>
            <person name="Ishida K."/>
        </authorList>
    </citation>
    <scope>NUCLEOTIDE SEQUENCE [LARGE SCALE GENOMIC DNA]</scope>
    <source>
        <strain evidence="7 8">SRT547</strain>
    </source>
</reference>
<evidence type="ECO:0000313" key="7">
    <source>
        <dbReference type="EMBL" id="BBM84295.1"/>
    </source>
</evidence>
<evidence type="ECO:0000256" key="4">
    <source>
        <dbReference type="ARBA" id="ARBA00022764"/>
    </source>
</evidence>
<dbReference type="OrthoDB" id="9769319at2"/>
<dbReference type="Gene3D" id="3.40.190.10">
    <property type="entry name" value="Periplasmic binding protein-like II"/>
    <property type="match status" value="2"/>
</dbReference>
<proteinExistence type="predicted"/>
<dbReference type="InterPro" id="IPR001188">
    <property type="entry name" value="Sperm_putr-bd"/>
</dbReference>
<dbReference type="KEGG" id="uam:UABAM_02652"/>
<dbReference type="CDD" id="cd13590">
    <property type="entry name" value="PBP2_PotD_PotF_like"/>
    <property type="match status" value="1"/>
</dbReference>
<keyword evidence="3" id="KW-0732">Signal</keyword>
<dbReference type="PANTHER" id="PTHR30222">
    <property type="entry name" value="SPERMIDINE/PUTRESCINE-BINDING PERIPLASMIC PROTEIN"/>
    <property type="match status" value="1"/>
</dbReference>
<dbReference type="GO" id="GO:0042597">
    <property type="term" value="C:periplasmic space"/>
    <property type="evidence" value="ECO:0007669"/>
    <property type="project" value="UniProtKB-SubCell"/>
</dbReference>
<dbReference type="AlphaFoldDB" id="A0A5S9IPH5"/>
<keyword evidence="4" id="KW-0574">Periplasm</keyword>
<dbReference type="PROSITE" id="PS51257">
    <property type="entry name" value="PROKAR_LIPOPROTEIN"/>
    <property type="match status" value="1"/>
</dbReference>
<evidence type="ECO:0000256" key="3">
    <source>
        <dbReference type="ARBA" id="ARBA00022729"/>
    </source>
</evidence>
<dbReference type="GO" id="GO:0015846">
    <property type="term" value="P:polyamine transport"/>
    <property type="evidence" value="ECO:0007669"/>
    <property type="project" value="InterPro"/>
</dbReference>
<evidence type="ECO:0000313" key="8">
    <source>
        <dbReference type="Proteomes" id="UP000326354"/>
    </source>
</evidence>
<dbReference type="PIRSF" id="PIRSF019574">
    <property type="entry name" value="Periplasmic_polyamine_BP"/>
    <property type="match status" value="1"/>
</dbReference>
<dbReference type="GO" id="GO:0019808">
    <property type="term" value="F:polyamine binding"/>
    <property type="evidence" value="ECO:0007669"/>
    <property type="project" value="InterPro"/>
</dbReference>
<protein>
    <submittedName>
        <fullName evidence="7">Putrescine-binding periplasmic protein</fullName>
    </submittedName>
</protein>
<dbReference type="SUPFAM" id="SSF53850">
    <property type="entry name" value="Periplasmic binding protein-like II"/>
    <property type="match status" value="1"/>
</dbReference>
<accession>A0A5S9IPH5</accession>
<comment type="subcellular location">
    <subcellularLocation>
        <location evidence="1">Periplasm</location>
    </subcellularLocation>
</comment>
<gene>
    <name evidence="7" type="ORF">UABAM_02652</name>
</gene>
<dbReference type="Pfam" id="PF13416">
    <property type="entry name" value="SBP_bac_8"/>
    <property type="match status" value="1"/>
</dbReference>
<keyword evidence="8" id="KW-1185">Reference proteome</keyword>
<dbReference type="RefSeq" id="WP_152022003.1">
    <property type="nucleotide sequence ID" value="NZ_JAZFBD010000027.1"/>
</dbReference>
<keyword evidence="2" id="KW-0813">Transport</keyword>
<dbReference type="EMBL" id="AP019860">
    <property type="protein sequence ID" value="BBM84295.1"/>
    <property type="molecule type" value="Genomic_DNA"/>
</dbReference>
<feature type="coiled-coil region" evidence="6">
    <location>
        <begin position="181"/>
        <end position="208"/>
    </location>
</feature>
<dbReference type="InterPro" id="IPR006059">
    <property type="entry name" value="SBP"/>
</dbReference>